<evidence type="ECO:0000256" key="1">
    <source>
        <dbReference type="ARBA" id="ARBA00022679"/>
    </source>
</evidence>
<dbReference type="Pfam" id="PF02302">
    <property type="entry name" value="PTS_IIB"/>
    <property type="match status" value="1"/>
</dbReference>
<dbReference type="PANTHER" id="PTHR30185">
    <property type="entry name" value="CRYPTIC BETA-GLUCOSIDE BGL OPERON ANTITERMINATOR"/>
    <property type="match status" value="1"/>
</dbReference>
<dbReference type="Gene3D" id="3.40.930.10">
    <property type="entry name" value="Mannitol-specific EII, Chain A"/>
    <property type="match status" value="1"/>
</dbReference>
<dbReference type="Proteomes" id="UP000288388">
    <property type="component" value="Unassembled WGS sequence"/>
</dbReference>
<dbReference type="CDD" id="cd05568">
    <property type="entry name" value="PTS_IIB_bgl_like"/>
    <property type="match status" value="1"/>
</dbReference>
<dbReference type="GO" id="GO:0008982">
    <property type="term" value="F:protein-N(PI)-phosphohistidine-sugar phosphotransferase activity"/>
    <property type="evidence" value="ECO:0007669"/>
    <property type="project" value="InterPro"/>
</dbReference>
<dbReference type="InterPro" id="IPR011608">
    <property type="entry name" value="PRD"/>
</dbReference>
<dbReference type="SUPFAM" id="SSF55804">
    <property type="entry name" value="Phoshotransferase/anion transport protein"/>
    <property type="match status" value="1"/>
</dbReference>
<evidence type="ECO:0000259" key="5">
    <source>
        <dbReference type="PROSITE" id="PS51372"/>
    </source>
</evidence>
<feature type="domain" description="PRD" evidence="5">
    <location>
        <begin position="183"/>
        <end position="285"/>
    </location>
</feature>
<dbReference type="Gene3D" id="3.40.50.2300">
    <property type="match status" value="1"/>
</dbReference>
<evidence type="ECO:0000313" key="7">
    <source>
        <dbReference type="Proteomes" id="UP000288388"/>
    </source>
</evidence>
<dbReference type="InterPro" id="IPR050661">
    <property type="entry name" value="BglG_antiterminators"/>
</dbReference>
<dbReference type="AlphaFoldDB" id="A0A2N8PTV0"/>
<dbReference type="PROSITE" id="PS51094">
    <property type="entry name" value="PTS_EIIA_TYPE_2"/>
    <property type="match status" value="1"/>
</dbReference>
<protein>
    <submittedName>
        <fullName evidence="6">PRD domain-containing protein</fullName>
    </submittedName>
</protein>
<reference evidence="6 7" key="1">
    <citation type="submission" date="2018-12" db="EMBL/GenBank/DDBJ databases">
        <title>A novel vanA-carrying plasmid in a clinical isolate of Enterococcus avium.</title>
        <authorList>
            <person name="Bernasconi O.J."/>
            <person name="Luzzaro F."/>
            <person name="Endimiani A."/>
        </authorList>
    </citation>
    <scope>NUCLEOTIDE SEQUENCE [LARGE SCALE GENOMIC DNA]</scope>
    <source>
        <strain evidence="6 7">LC0559/18</strain>
    </source>
</reference>
<dbReference type="Pfam" id="PF00874">
    <property type="entry name" value="PRD"/>
    <property type="match status" value="2"/>
</dbReference>
<evidence type="ECO:0000313" key="6">
    <source>
        <dbReference type="EMBL" id="RVU92573.1"/>
    </source>
</evidence>
<sequence>MKANQRLLELIYFFEKNSQTSIKDIEKQLNIPESAIRYEIENLNYYLRMMKMPEIKKENNGQLFSSISNFDSVNQLLEDIYKPDSKKRREYLKFKLVLAGKINIQKESLFLDVTRNTVKSDLRQIIPILEREHIHLKERKIINDNELELRSFILNHYRESYLVLVSEEDNLLVSNPTKRTILEDFLDIDLDIKEIVEEIKSLSKNYPFTNFYETLLLNIFVAIHRIYYGHSINQVKNISQFKALDEYDIVKRIFKNINSNINFSDEEIAHLAEILVSYSEESVNQSYQRNLLSFKIFVSKLVTNIGNELGMELTEDPILMEGLYQHVKSTIYRKNNSYEMDSEVYHQAIGSYQNLFSLLEKNISTYEKELDVHFSKEDIALFVIHFLGAIRRFQEAHQPNLKVLLVCHSGYGTSVLLKNLLEKNYNVEVIGTSSIYQISDYLSENIELVVSTLDFSFEIKKKVEVPILFISPFLTFNDDQKLKEFGITRKRETTKISVNKLLEIIEHHVNIPNPISLKKSLMDAFPENIQEERKDSSLFDGLKDENITLVRDIQDWQTGLRLCSDFLERKQVIKKSYLEGICQSVNLYGAHFVIRNQMAIPHGSEKSGVLNSGIHILYVKDSVIFPKELPVKLIFFIASKEKELLINTVMNINAFSHDENFYQKLDHAIEEAEPLSDFFKKWLNGV</sequence>
<feature type="domain" description="PTS EIIB type-2" evidence="4">
    <location>
        <begin position="401"/>
        <end position="494"/>
    </location>
</feature>
<comment type="caution">
    <text evidence="6">The sequence shown here is derived from an EMBL/GenBank/DDBJ whole genome shotgun (WGS) entry which is preliminary data.</text>
</comment>
<keyword evidence="2" id="KW-0677">Repeat</keyword>
<accession>A0A2N8PTV0</accession>
<name>A0A2N8PTV0_ENTAV</name>
<dbReference type="GO" id="GO:0009401">
    <property type="term" value="P:phosphoenolpyruvate-dependent sugar phosphotransferase system"/>
    <property type="evidence" value="ECO:0007669"/>
    <property type="project" value="InterPro"/>
</dbReference>
<dbReference type="Pfam" id="PF00359">
    <property type="entry name" value="PTS_EIIA_2"/>
    <property type="match status" value="1"/>
</dbReference>
<feature type="domain" description="PRD" evidence="5">
    <location>
        <begin position="289"/>
        <end position="396"/>
    </location>
</feature>
<dbReference type="InterPro" id="IPR036095">
    <property type="entry name" value="PTS_EIIB-like_sf"/>
</dbReference>
<dbReference type="SUPFAM" id="SSF52794">
    <property type="entry name" value="PTS system IIB component-like"/>
    <property type="match status" value="1"/>
</dbReference>
<dbReference type="PROSITE" id="PS51372">
    <property type="entry name" value="PRD_2"/>
    <property type="match status" value="2"/>
</dbReference>
<dbReference type="InterPro" id="IPR003501">
    <property type="entry name" value="PTS_EIIB_2/3"/>
</dbReference>
<dbReference type="InterPro" id="IPR016152">
    <property type="entry name" value="PTrfase/Anion_transptr"/>
</dbReference>
<keyword evidence="1" id="KW-0808">Transferase</keyword>
<evidence type="ECO:0000256" key="2">
    <source>
        <dbReference type="ARBA" id="ARBA00022737"/>
    </source>
</evidence>
<organism evidence="6 7">
    <name type="scientific">Enterococcus avium</name>
    <name type="common">Streptococcus avium</name>
    <dbReference type="NCBI Taxonomy" id="33945"/>
    <lineage>
        <taxon>Bacteria</taxon>
        <taxon>Bacillati</taxon>
        <taxon>Bacillota</taxon>
        <taxon>Bacilli</taxon>
        <taxon>Lactobacillales</taxon>
        <taxon>Enterococcaceae</taxon>
        <taxon>Enterococcus</taxon>
    </lineage>
</organism>
<dbReference type="GO" id="GO:0006355">
    <property type="term" value="P:regulation of DNA-templated transcription"/>
    <property type="evidence" value="ECO:0007669"/>
    <property type="project" value="InterPro"/>
</dbReference>
<dbReference type="Gene3D" id="1.10.1790.10">
    <property type="entry name" value="PRD domain"/>
    <property type="match status" value="1"/>
</dbReference>
<feature type="domain" description="PTS EIIA type-2" evidence="3">
    <location>
        <begin position="540"/>
        <end position="682"/>
    </location>
</feature>
<dbReference type="InterPro" id="IPR002178">
    <property type="entry name" value="PTS_EIIA_type-2_dom"/>
</dbReference>
<gene>
    <name evidence="6" type="ORF">EK398_18855</name>
</gene>
<dbReference type="PROSITE" id="PS51099">
    <property type="entry name" value="PTS_EIIB_TYPE_2"/>
    <property type="match status" value="1"/>
</dbReference>
<evidence type="ECO:0000259" key="3">
    <source>
        <dbReference type="PROSITE" id="PS51094"/>
    </source>
</evidence>
<dbReference type="SUPFAM" id="SSF63520">
    <property type="entry name" value="PTS-regulatory domain, PRD"/>
    <property type="match status" value="2"/>
</dbReference>
<dbReference type="InterPro" id="IPR013011">
    <property type="entry name" value="PTS_EIIB_2"/>
</dbReference>
<dbReference type="EMBL" id="RYZS01000002">
    <property type="protein sequence ID" value="RVU92573.1"/>
    <property type="molecule type" value="Genomic_DNA"/>
</dbReference>
<dbReference type="PANTHER" id="PTHR30185:SF12">
    <property type="entry name" value="TRANSCRIPTIONAL REGULATOR MANR"/>
    <property type="match status" value="1"/>
</dbReference>
<dbReference type="InterPro" id="IPR036634">
    <property type="entry name" value="PRD_sf"/>
</dbReference>
<evidence type="ECO:0000259" key="4">
    <source>
        <dbReference type="PROSITE" id="PS51099"/>
    </source>
</evidence>
<proteinExistence type="predicted"/>
<dbReference type="RefSeq" id="WP_049219811.1">
    <property type="nucleotide sequence ID" value="NZ_JBDMGC010000082.1"/>
</dbReference>